<evidence type="ECO:0000313" key="4">
    <source>
        <dbReference type="Proteomes" id="UP000266327"/>
    </source>
</evidence>
<dbReference type="CDD" id="cd05233">
    <property type="entry name" value="SDR_c"/>
    <property type="match status" value="1"/>
</dbReference>
<accession>A0A3A3G090</accession>
<keyword evidence="4" id="KW-1185">Reference proteome</keyword>
<dbReference type="OrthoDB" id="7064009at2"/>
<keyword evidence="2 3" id="KW-0560">Oxidoreductase</keyword>
<dbReference type="EMBL" id="QYUQ01000002">
    <property type="protein sequence ID" value="RJG01334.1"/>
    <property type="molecule type" value="Genomic_DNA"/>
</dbReference>
<gene>
    <name evidence="3" type="ORF">D3878_06845</name>
</gene>
<comment type="caution">
    <text evidence="3">The sequence shown here is derived from an EMBL/GenBank/DDBJ whole genome shotgun (WGS) entry which is preliminary data.</text>
</comment>
<reference evidence="4" key="1">
    <citation type="submission" date="2018-09" db="EMBL/GenBank/DDBJ databases">
        <authorList>
            <person name="Zhu H."/>
        </authorList>
    </citation>
    <scope>NUCLEOTIDE SEQUENCE [LARGE SCALE GENOMIC DNA]</scope>
    <source>
        <strain evidence="4">K1S02-23</strain>
    </source>
</reference>
<dbReference type="InterPro" id="IPR036291">
    <property type="entry name" value="NAD(P)-bd_dom_sf"/>
</dbReference>
<dbReference type="PANTHER" id="PTHR24321:SF8">
    <property type="entry name" value="ESTRADIOL 17-BETA-DEHYDROGENASE 8-RELATED"/>
    <property type="match status" value="1"/>
</dbReference>
<protein>
    <submittedName>
        <fullName evidence="3">Glucose 1-dehydrogenase</fullName>
        <ecNumber evidence="3">1.1.1.47</ecNumber>
    </submittedName>
</protein>
<dbReference type="GO" id="GO:0047936">
    <property type="term" value="F:glucose 1-dehydrogenase [NAD(P)+] activity"/>
    <property type="evidence" value="ECO:0007669"/>
    <property type="project" value="UniProtKB-EC"/>
</dbReference>
<dbReference type="PANTHER" id="PTHR24321">
    <property type="entry name" value="DEHYDROGENASES, SHORT CHAIN"/>
    <property type="match status" value="1"/>
</dbReference>
<name>A0A3A3G090_9BURK</name>
<evidence type="ECO:0000256" key="1">
    <source>
        <dbReference type="ARBA" id="ARBA00006484"/>
    </source>
</evidence>
<evidence type="ECO:0000256" key="2">
    <source>
        <dbReference type="ARBA" id="ARBA00023002"/>
    </source>
</evidence>
<comment type="similarity">
    <text evidence="1">Belongs to the short-chain dehydrogenases/reductases (SDR) family.</text>
</comment>
<dbReference type="NCBIfam" id="NF005559">
    <property type="entry name" value="PRK07231.1"/>
    <property type="match status" value="1"/>
</dbReference>
<dbReference type="FunFam" id="3.40.50.720:FF:000084">
    <property type="entry name" value="Short-chain dehydrogenase reductase"/>
    <property type="match status" value="1"/>
</dbReference>
<dbReference type="Proteomes" id="UP000266327">
    <property type="component" value="Unassembled WGS sequence"/>
</dbReference>
<dbReference type="EC" id="1.1.1.47" evidence="3"/>
<dbReference type="PRINTS" id="PR00080">
    <property type="entry name" value="SDRFAMILY"/>
</dbReference>
<organism evidence="3 4">
    <name type="scientific">Noviherbaspirillum sedimenti</name>
    <dbReference type="NCBI Taxonomy" id="2320865"/>
    <lineage>
        <taxon>Bacteria</taxon>
        <taxon>Pseudomonadati</taxon>
        <taxon>Pseudomonadota</taxon>
        <taxon>Betaproteobacteria</taxon>
        <taxon>Burkholderiales</taxon>
        <taxon>Oxalobacteraceae</taxon>
        <taxon>Noviherbaspirillum</taxon>
    </lineage>
</organism>
<dbReference type="InterPro" id="IPR002347">
    <property type="entry name" value="SDR_fam"/>
</dbReference>
<dbReference type="Pfam" id="PF13561">
    <property type="entry name" value="adh_short_C2"/>
    <property type="match status" value="1"/>
</dbReference>
<dbReference type="PRINTS" id="PR00081">
    <property type="entry name" value="GDHRDH"/>
</dbReference>
<dbReference type="Gene3D" id="3.40.50.720">
    <property type="entry name" value="NAD(P)-binding Rossmann-like Domain"/>
    <property type="match status" value="1"/>
</dbReference>
<dbReference type="AlphaFoldDB" id="A0A3A3G090"/>
<evidence type="ECO:0000313" key="3">
    <source>
        <dbReference type="EMBL" id="RJG01334.1"/>
    </source>
</evidence>
<dbReference type="SUPFAM" id="SSF51735">
    <property type="entry name" value="NAD(P)-binding Rossmann-fold domains"/>
    <property type="match status" value="1"/>
</dbReference>
<proteinExistence type="inferred from homology"/>
<sequence>MAGLFEGKVVTVTGAGGAIGRAGALAFAAEGAMIALSDLNSQSVEETAHLVESQGGQVIAIAGDISLDADVQRFLDATVAKFGGIDCAFNNAGITHPDDHKWEESVFRRTLEINLISQMLCMKYQIPQMLKRGKGAICNTSSTQGLIGTMDPPLPAYTASKHAVIGLMKSTALEYANRNIRVNAICPGVTRSAMVDQVMAMSEAIRRRLENYAPMGRLCEPEEIAQGAVWLCSDKASFVTGHALVVDGGFVAQ</sequence>